<comment type="function">
    <text evidence="2">Counteracts the endogenous Pycsar antiviral defense system. Phosphodiesterase that enables metal-dependent hydrolysis of host cyclic nucleotide Pycsar defense signals such as cCMP and cUMP.</text>
</comment>
<dbReference type="InterPro" id="IPR036866">
    <property type="entry name" value="RibonucZ/Hydroxyglut_hydro"/>
</dbReference>
<dbReference type="InterPro" id="IPR036388">
    <property type="entry name" value="WH-like_DNA-bd_sf"/>
</dbReference>
<dbReference type="CDD" id="cd07725">
    <property type="entry name" value="TTHA1429-like_MBL-fold"/>
    <property type="match status" value="1"/>
</dbReference>
<sequence length="330" mass="36698">MNIPEITHYEDGIIQVKMAMSYPLRWVNSYLLRGPSGGITVIDPGPRTAENEAAWNKALDELGIPFGNVESVVLTHHHPDHLGLSGWFQENAGCPVRMSARAAEEMQRMWGEASTMNDDLPLLFRSHGMPEAWTSQLPAHLESFFPQVEPLPSALPLTEGEPLEMGGRRWMPIETWGHAPGHMSLLHEESGVMLCGDAVLPQISPNVSLLPGSDPEPLHSFLNGLRKLQGFQVKRAYPGHRNPFDHVEVRLEALLQHHEERLVRVLGRIQAGPATGFELCAALFGTALGIHQMRFAMCETLAHTQELERRGQVRKVPGEDGIFRYEAAVT</sequence>
<organism evidence="5 6">
    <name type="scientific">Paenibacillus cineris</name>
    <dbReference type="NCBI Taxonomy" id="237530"/>
    <lineage>
        <taxon>Bacteria</taxon>
        <taxon>Bacillati</taxon>
        <taxon>Bacillota</taxon>
        <taxon>Bacilli</taxon>
        <taxon>Bacillales</taxon>
        <taxon>Paenibacillaceae</taxon>
        <taxon>Paenibacillus</taxon>
    </lineage>
</organism>
<dbReference type="PANTHER" id="PTHR23131:SF4">
    <property type="entry name" value="METALLO-BETA-LACTAMASE SUPERFAMILY POTEIN"/>
    <property type="match status" value="1"/>
</dbReference>
<evidence type="ECO:0000259" key="4">
    <source>
        <dbReference type="SMART" id="SM00849"/>
    </source>
</evidence>
<evidence type="ECO:0000256" key="1">
    <source>
        <dbReference type="ARBA" id="ARBA00034221"/>
    </source>
</evidence>
<proteinExistence type="predicted"/>
<keyword evidence="6" id="KW-1185">Reference proteome</keyword>
<dbReference type="RefSeq" id="WP_212986003.1">
    <property type="nucleotide sequence ID" value="NZ_BORU01000005.1"/>
</dbReference>
<comment type="catalytic activity">
    <reaction evidence="3">
        <text>3',5'-cyclic UMP + H2O = UMP + H(+)</text>
        <dbReference type="Rhea" id="RHEA:70575"/>
        <dbReference type="ChEBI" id="CHEBI:15377"/>
        <dbReference type="ChEBI" id="CHEBI:15378"/>
        <dbReference type="ChEBI" id="CHEBI:57865"/>
        <dbReference type="ChEBI" id="CHEBI:184387"/>
    </reaction>
    <physiologicalReaction direction="left-to-right" evidence="3">
        <dbReference type="Rhea" id="RHEA:70576"/>
    </physiologicalReaction>
</comment>
<dbReference type="EMBL" id="BORU01000005">
    <property type="protein sequence ID" value="GIO57997.1"/>
    <property type="molecule type" value="Genomic_DNA"/>
</dbReference>
<evidence type="ECO:0000256" key="3">
    <source>
        <dbReference type="ARBA" id="ARBA00048505"/>
    </source>
</evidence>
<dbReference type="Pfam" id="PF21221">
    <property type="entry name" value="B_lactamase-like_C"/>
    <property type="match status" value="1"/>
</dbReference>
<dbReference type="SUPFAM" id="SSF56281">
    <property type="entry name" value="Metallo-hydrolase/oxidoreductase"/>
    <property type="match status" value="1"/>
</dbReference>
<dbReference type="InterPro" id="IPR050662">
    <property type="entry name" value="Sec-metab_biosynth-thioest"/>
</dbReference>
<dbReference type="Proteomes" id="UP000676601">
    <property type="component" value="Unassembled WGS sequence"/>
</dbReference>
<evidence type="ECO:0000313" key="6">
    <source>
        <dbReference type="Proteomes" id="UP000676601"/>
    </source>
</evidence>
<gene>
    <name evidence="5" type="ORF">J21TS7_63150</name>
</gene>
<name>A0ABQ4LN99_9BACL</name>
<feature type="domain" description="Metallo-beta-lactamase" evidence="4">
    <location>
        <begin position="26"/>
        <end position="240"/>
    </location>
</feature>
<dbReference type="Pfam" id="PF00753">
    <property type="entry name" value="Lactamase_B"/>
    <property type="match status" value="1"/>
</dbReference>
<dbReference type="GO" id="GO:0016787">
    <property type="term" value="F:hydrolase activity"/>
    <property type="evidence" value="ECO:0007669"/>
    <property type="project" value="UniProtKB-KW"/>
</dbReference>
<dbReference type="InterPro" id="IPR001279">
    <property type="entry name" value="Metallo-B-lactamas"/>
</dbReference>
<protein>
    <submittedName>
        <fullName evidence="5">MBL fold hydrolase</fullName>
    </submittedName>
</protein>
<comment type="catalytic activity">
    <reaction evidence="1">
        <text>3',5'-cyclic CMP + H2O = CMP + H(+)</text>
        <dbReference type="Rhea" id="RHEA:72675"/>
        <dbReference type="ChEBI" id="CHEBI:15377"/>
        <dbReference type="ChEBI" id="CHEBI:15378"/>
        <dbReference type="ChEBI" id="CHEBI:58003"/>
        <dbReference type="ChEBI" id="CHEBI:60377"/>
    </reaction>
    <physiologicalReaction direction="left-to-right" evidence="1">
        <dbReference type="Rhea" id="RHEA:72676"/>
    </physiologicalReaction>
</comment>
<dbReference type="PANTHER" id="PTHR23131">
    <property type="entry name" value="ENDORIBONUCLEASE LACTB2"/>
    <property type="match status" value="1"/>
</dbReference>
<reference evidence="5 6" key="1">
    <citation type="submission" date="2021-03" db="EMBL/GenBank/DDBJ databases">
        <title>Antimicrobial resistance genes in bacteria isolated from Japanese honey, and their potential for conferring macrolide and lincosamide resistance in the American foulbrood pathogen Paenibacillus larvae.</title>
        <authorList>
            <person name="Okamoto M."/>
            <person name="Kumagai M."/>
            <person name="Kanamori H."/>
            <person name="Takamatsu D."/>
        </authorList>
    </citation>
    <scope>NUCLEOTIDE SEQUENCE [LARGE SCALE GENOMIC DNA]</scope>
    <source>
        <strain evidence="5 6">J21TS7</strain>
    </source>
</reference>
<dbReference type="InterPro" id="IPR048933">
    <property type="entry name" value="B_lactamase-like_C"/>
</dbReference>
<keyword evidence="5" id="KW-0378">Hydrolase</keyword>
<evidence type="ECO:0000256" key="2">
    <source>
        <dbReference type="ARBA" id="ARBA00034301"/>
    </source>
</evidence>
<accession>A0ABQ4LN99</accession>
<evidence type="ECO:0000313" key="5">
    <source>
        <dbReference type="EMBL" id="GIO57997.1"/>
    </source>
</evidence>
<dbReference type="SMART" id="SM00849">
    <property type="entry name" value="Lactamase_B"/>
    <property type="match status" value="1"/>
</dbReference>
<dbReference type="Gene3D" id="1.10.10.10">
    <property type="entry name" value="Winged helix-like DNA-binding domain superfamily/Winged helix DNA-binding domain"/>
    <property type="match status" value="1"/>
</dbReference>
<dbReference type="Gene3D" id="3.60.15.10">
    <property type="entry name" value="Ribonuclease Z/Hydroxyacylglutathione hydrolase-like"/>
    <property type="match status" value="1"/>
</dbReference>
<comment type="caution">
    <text evidence="5">The sequence shown here is derived from an EMBL/GenBank/DDBJ whole genome shotgun (WGS) entry which is preliminary data.</text>
</comment>